<keyword evidence="4" id="KW-1185">Reference proteome</keyword>
<name>A0AAN6RVB3_9PEZI</name>
<dbReference type="Proteomes" id="UP001303889">
    <property type="component" value="Unassembled WGS sequence"/>
</dbReference>
<evidence type="ECO:0000313" key="3">
    <source>
        <dbReference type="EMBL" id="KAK3904802.1"/>
    </source>
</evidence>
<gene>
    <name evidence="3" type="ORF">C8A05DRAFT_31433</name>
</gene>
<keyword evidence="2" id="KW-0472">Membrane</keyword>
<proteinExistence type="predicted"/>
<accession>A0AAN6RVB3</accession>
<sequence length="118" mass="13171">MAWGKQKAQPPPSTIRQLLPLIITLVILGIAAWIGYQIYLSVVKIQAQARDRMGNHVVFTKDGMLVKVKSMENESYLDRTQSWFVKAWELGSAPGNDNGSKRKRTVLTKPKPGESHPG</sequence>
<feature type="transmembrane region" description="Helical" evidence="2">
    <location>
        <begin position="20"/>
        <end position="43"/>
    </location>
</feature>
<organism evidence="3 4">
    <name type="scientific">Staphylotrichum tortipilum</name>
    <dbReference type="NCBI Taxonomy" id="2831512"/>
    <lineage>
        <taxon>Eukaryota</taxon>
        <taxon>Fungi</taxon>
        <taxon>Dikarya</taxon>
        <taxon>Ascomycota</taxon>
        <taxon>Pezizomycotina</taxon>
        <taxon>Sordariomycetes</taxon>
        <taxon>Sordariomycetidae</taxon>
        <taxon>Sordariales</taxon>
        <taxon>Chaetomiaceae</taxon>
        <taxon>Staphylotrichum</taxon>
    </lineage>
</organism>
<reference evidence="3" key="1">
    <citation type="journal article" date="2023" name="Mol. Phylogenet. Evol.">
        <title>Genome-scale phylogeny and comparative genomics of the fungal order Sordariales.</title>
        <authorList>
            <person name="Hensen N."/>
            <person name="Bonometti L."/>
            <person name="Westerberg I."/>
            <person name="Brannstrom I.O."/>
            <person name="Guillou S."/>
            <person name="Cros-Aarteil S."/>
            <person name="Calhoun S."/>
            <person name="Haridas S."/>
            <person name="Kuo A."/>
            <person name="Mondo S."/>
            <person name="Pangilinan J."/>
            <person name="Riley R."/>
            <person name="LaButti K."/>
            <person name="Andreopoulos B."/>
            <person name="Lipzen A."/>
            <person name="Chen C."/>
            <person name="Yan M."/>
            <person name="Daum C."/>
            <person name="Ng V."/>
            <person name="Clum A."/>
            <person name="Steindorff A."/>
            <person name="Ohm R.A."/>
            <person name="Martin F."/>
            <person name="Silar P."/>
            <person name="Natvig D.O."/>
            <person name="Lalanne C."/>
            <person name="Gautier V."/>
            <person name="Ament-Velasquez S.L."/>
            <person name="Kruys A."/>
            <person name="Hutchinson M.I."/>
            <person name="Powell A.J."/>
            <person name="Barry K."/>
            <person name="Miller A.N."/>
            <person name="Grigoriev I.V."/>
            <person name="Debuchy R."/>
            <person name="Gladieux P."/>
            <person name="Hiltunen Thoren M."/>
            <person name="Johannesson H."/>
        </authorList>
    </citation>
    <scope>NUCLEOTIDE SEQUENCE</scope>
    <source>
        <strain evidence="3">CBS 103.79</strain>
    </source>
</reference>
<evidence type="ECO:0000313" key="4">
    <source>
        <dbReference type="Proteomes" id="UP001303889"/>
    </source>
</evidence>
<reference evidence="3" key="2">
    <citation type="submission" date="2023-05" db="EMBL/GenBank/DDBJ databases">
        <authorList>
            <consortium name="Lawrence Berkeley National Laboratory"/>
            <person name="Steindorff A."/>
            <person name="Hensen N."/>
            <person name="Bonometti L."/>
            <person name="Westerberg I."/>
            <person name="Brannstrom I.O."/>
            <person name="Guillou S."/>
            <person name="Cros-Aarteil S."/>
            <person name="Calhoun S."/>
            <person name="Haridas S."/>
            <person name="Kuo A."/>
            <person name="Mondo S."/>
            <person name="Pangilinan J."/>
            <person name="Riley R."/>
            <person name="Labutti K."/>
            <person name="Andreopoulos B."/>
            <person name="Lipzen A."/>
            <person name="Chen C."/>
            <person name="Yanf M."/>
            <person name="Daum C."/>
            <person name="Ng V."/>
            <person name="Clum A."/>
            <person name="Ohm R."/>
            <person name="Martin F."/>
            <person name="Silar P."/>
            <person name="Natvig D."/>
            <person name="Lalanne C."/>
            <person name="Gautier V."/>
            <person name="Ament-Velasquez S.L."/>
            <person name="Kruys A."/>
            <person name="Hutchinson M.I."/>
            <person name="Powell A.J."/>
            <person name="Barry K."/>
            <person name="Miller A.N."/>
            <person name="Grigoriev I.V."/>
            <person name="Debuchy R."/>
            <person name="Gladieux P."/>
            <person name="Thoren M.H."/>
            <person name="Johannesson H."/>
        </authorList>
    </citation>
    <scope>NUCLEOTIDE SEQUENCE</scope>
    <source>
        <strain evidence="3">CBS 103.79</strain>
    </source>
</reference>
<dbReference type="EMBL" id="MU855383">
    <property type="protein sequence ID" value="KAK3904802.1"/>
    <property type="molecule type" value="Genomic_DNA"/>
</dbReference>
<evidence type="ECO:0000256" key="2">
    <source>
        <dbReference type="SAM" id="Phobius"/>
    </source>
</evidence>
<dbReference type="AlphaFoldDB" id="A0AAN6RVB3"/>
<evidence type="ECO:0000256" key="1">
    <source>
        <dbReference type="SAM" id="MobiDB-lite"/>
    </source>
</evidence>
<keyword evidence="2" id="KW-0812">Transmembrane</keyword>
<feature type="region of interest" description="Disordered" evidence="1">
    <location>
        <begin position="91"/>
        <end position="118"/>
    </location>
</feature>
<dbReference type="PANTHER" id="PTHR42077">
    <property type="entry name" value="YALI0F30239P"/>
    <property type="match status" value="1"/>
</dbReference>
<keyword evidence="2" id="KW-1133">Transmembrane helix</keyword>
<comment type="caution">
    <text evidence="3">The sequence shown here is derived from an EMBL/GenBank/DDBJ whole genome shotgun (WGS) entry which is preliminary data.</text>
</comment>
<dbReference type="PANTHER" id="PTHR42077:SF1">
    <property type="entry name" value="YALI0F30239P"/>
    <property type="match status" value="1"/>
</dbReference>
<protein>
    <submittedName>
        <fullName evidence="3">Uncharacterized protein</fullName>
    </submittedName>
</protein>